<sequence>MCQRRPADPTDPGDAADLSIMGYFWIEPASLPSCRLRLLSMRRRFAQDLIKINHFLTTARESLGLR</sequence>
<dbReference type="EMBL" id="CCMZ01000017">
    <property type="protein sequence ID" value="CDX17801.1"/>
    <property type="molecule type" value="Genomic_DNA"/>
</dbReference>
<organism evidence="1 3">
    <name type="scientific">Mesorhizobium plurifarium</name>
    <dbReference type="NCBI Taxonomy" id="69974"/>
    <lineage>
        <taxon>Bacteria</taxon>
        <taxon>Pseudomonadati</taxon>
        <taxon>Pseudomonadota</taxon>
        <taxon>Alphaproteobacteria</taxon>
        <taxon>Hyphomicrobiales</taxon>
        <taxon>Phyllobacteriaceae</taxon>
        <taxon>Mesorhizobium</taxon>
    </lineage>
</organism>
<protein>
    <submittedName>
        <fullName evidence="1">Uncharacterized protein</fullName>
    </submittedName>
</protein>
<dbReference type="AlphaFoldDB" id="A0A090DN81"/>
<accession>A0A090DN81</accession>
<evidence type="ECO:0000313" key="2">
    <source>
        <dbReference type="EMBL" id="CDX58410.1"/>
    </source>
</evidence>
<evidence type="ECO:0000313" key="3">
    <source>
        <dbReference type="Proteomes" id="UP000045285"/>
    </source>
</evidence>
<keyword evidence="3" id="KW-1185">Reference proteome</keyword>
<evidence type="ECO:0000313" key="4">
    <source>
        <dbReference type="Proteomes" id="UP000046122"/>
    </source>
</evidence>
<evidence type="ECO:0000313" key="1">
    <source>
        <dbReference type="EMBL" id="CDX17801.1"/>
    </source>
</evidence>
<proteinExistence type="predicted"/>
<reference evidence="3" key="1">
    <citation type="submission" date="2014-08" db="EMBL/GenBank/DDBJ databases">
        <authorList>
            <person name="Moulin L."/>
        </authorList>
    </citation>
    <scope>NUCLEOTIDE SEQUENCE [LARGE SCALE GENOMIC DNA]</scope>
</reference>
<dbReference type="EMBL" id="CCNE01000023">
    <property type="protein sequence ID" value="CDX58410.1"/>
    <property type="molecule type" value="Genomic_DNA"/>
</dbReference>
<gene>
    <name evidence="1" type="ORF">MPL3356_240186</name>
    <name evidence="2" type="ORF">MPL3365_30115</name>
</gene>
<name>A0A090DN81_MESPL</name>
<dbReference type="Proteomes" id="UP000045285">
    <property type="component" value="Unassembled WGS sequence"/>
</dbReference>
<reference evidence="1 4" key="2">
    <citation type="submission" date="2014-08" db="EMBL/GenBank/DDBJ databases">
        <authorList>
            <person name="Moulin Lionel"/>
        </authorList>
    </citation>
    <scope>NUCLEOTIDE SEQUENCE [LARGE SCALE GENOMIC DNA]</scope>
</reference>
<dbReference type="Proteomes" id="UP000046122">
    <property type="component" value="Unassembled WGS sequence"/>
</dbReference>